<dbReference type="InterPro" id="IPR010559">
    <property type="entry name" value="Sig_transdc_His_kin_internal"/>
</dbReference>
<sequence length="607" mass="67826">MFRFKIANRIATRLIVLLLAVILLPTIFIGVFFYRTSSTIVKENVRQSSIQVAQQAADSLSNILNVGSDTSDLIYSQVAIQEKVLQEKPKTPDSVKVDNKIYINNFLNTIIYSSSFVKIIYILEPTGTSWGSGIFNQAKVDRYNIRSFDWIREAERLNGKLAWTTLQKDKFSGAGDNTALVIPAARVLKDFKTMRNIGYIVINIDGEAVLDKISQIRLGKTGHFFVTDQQGRVMIDRNREAIGYPVEIDALGEAIAQPDREFEYAQAGTPFYGVKQPLSNGWWIVGVVPLKEVTGQLESLQRSVFIWSGGFGLLAMVIGLFFARRITKPIGRLTAQMKRVGEGDLSARTAIRSGDEIGQMSNQFNRMLGRLDRLMSQVREEQQKKQRAEMRAVMHRIHPHFMFNTLSTIKWLIKLGDNDRAYEGLSAFTRLLEANMGKKGHMVTLEEEIEIITKFLAILELRYSLPFKLDVRLGTGVAGFSIPRMLIQPLVENAVFHGFVSDNRGGTIWIEAEDTGACIAIRITDDGRGMTPEQLAQVTTAGSPDHAGTEAGIGFRHVRECIELYFSPGSKMNIQSVEGQGTVIAVTLNKPQRQEQEHQAEGEAADA</sequence>
<dbReference type="PROSITE" id="PS50885">
    <property type="entry name" value="HAMP"/>
    <property type="match status" value="1"/>
</dbReference>
<dbReference type="Pfam" id="PF02743">
    <property type="entry name" value="dCache_1"/>
    <property type="match status" value="1"/>
</dbReference>
<dbReference type="CDD" id="cd12912">
    <property type="entry name" value="PDC2_MCP_like"/>
    <property type="match status" value="1"/>
</dbReference>
<dbReference type="EMBL" id="JAGRPV010000001">
    <property type="protein sequence ID" value="MDI4644333.1"/>
    <property type="molecule type" value="Genomic_DNA"/>
</dbReference>
<dbReference type="PANTHER" id="PTHR34220">
    <property type="entry name" value="SENSOR HISTIDINE KINASE YPDA"/>
    <property type="match status" value="1"/>
</dbReference>
<evidence type="ECO:0000256" key="12">
    <source>
        <dbReference type="ARBA" id="ARBA00023012"/>
    </source>
</evidence>
<reference evidence="17" key="1">
    <citation type="submission" date="2023-04" db="EMBL/GenBank/DDBJ databases">
        <title>Comparative genomic analysis of Cohnella hashimotonis sp. nov., isolated from the International Space Station.</title>
        <authorList>
            <person name="Venkateswaran K."/>
            <person name="Simpson A."/>
        </authorList>
    </citation>
    <scope>NUCLEOTIDE SEQUENCE</scope>
    <source>
        <strain evidence="17">F6_2S_P_1</strain>
    </source>
</reference>
<accession>A0ABT6TDD8</accession>
<evidence type="ECO:0000256" key="11">
    <source>
        <dbReference type="ARBA" id="ARBA00022989"/>
    </source>
</evidence>
<evidence type="ECO:0000256" key="9">
    <source>
        <dbReference type="ARBA" id="ARBA00022777"/>
    </source>
</evidence>
<feature type="transmembrane region" description="Helical" evidence="14">
    <location>
        <begin position="304"/>
        <end position="323"/>
    </location>
</feature>
<evidence type="ECO:0000259" key="15">
    <source>
        <dbReference type="PROSITE" id="PS50109"/>
    </source>
</evidence>
<keyword evidence="11 14" id="KW-1133">Transmembrane helix</keyword>
<keyword evidence="5" id="KW-0597">Phosphoprotein</keyword>
<keyword evidence="18" id="KW-1185">Reference proteome</keyword>
<dbReference type="PANTHER" id="PTHR34220:SF7">
    <property type="entry name" value="SENSOR HISTIDINE KINASE YPDA"/>
    <property type="match status" value="1"/>
</dbReference>
<evidence type="ECO:0000313" key="18">
    <source>
        <dbReference type="Proteomes" id="UP001161691"/>
    </source>
</evidence>
<comment type="subcellular location">
    <subcellularLocation>
        <location evidence="2">Cell membrane</location>
        <topology evidence="2">Multi-pass membrane protein</topology>
    </subcellularLocation>
</comment>
<evidence type="ECO:0000256" key="7">
    <source>
        <dbReference type="ARBA" id="ARBA00022692"/>
    </source>
</evidence>
<dbReference type="Pfam" id="PF02518">
    <property type="entry name" value="HATPase_c"/>
    <property type="match status" value="1"/>
</dbReference>
<evidence type="ECO:0000256" key="2">
    <source>
        <dbReference type="ARBA" id="ARBA00004651"/>
    </source>
</evidence>
<evidence type="ECO:0000256" key="5">
    <source>
        <dbReference type="ARBA" id="ARBA00022553"/>
    </source>
</evidence>
<keyword evidence="12" id="KW-0902">Two-component regulatory system</keyword>
<dbReference type="EC" id="2.7.13.3" evidence="3"/>
<comment type="catalytic activity">
    <reaction evidence="1">
        <text>ATP + protein L-histidine = ADP + protein N-phospho-L-histidine.</text>
        <dbReference type="EC" id="2.7.13.3"/>
    </reaction>
</comment>
<evidence type="ECO:0000256" key="4">
    <source>
        <dbReference type="ARBA" id="ARBA00022475"/>
    </source>
</evidence>
<dbReference type="SMART" id="SM00387">
    <property type="entry name" value="HATPase_c"/>
    <property type="match status" value="1"/>
</dbReference>
<dbReference type="Gene3D" id="6.10.340.10">
    <property type="match status" value="1"/>
</dbReference>
<evidence type="ECO:0000256" key="3">
    <source>
        <dbReference type="ARBA" id="ARBA00012438"/>
    </source>
</evidence>
<name>A0ABT6TDD8_9BACL</name>
<dbReference type="InterPro" id="IPR050640">
    <property type="entry name" value="Bact_2-comp_sensor_kinase"/>
</dbReference>
<dbReference type="InterPro" id="IPR036890">
    <property type="entry name" value="HATPase_C_sf"/>
</dbReference>
<dbReference type="CDD" id="cd06225">
    <property type="entry name" value="HAMP"/>
    <property type="match status" value="1"/>
</dbReference>
<dbReference type="RefSeq" id="WP_282907340.1">
    <property type="nucleotide sequence ID" value="NZ_JAGRPV010000001.1"/>
</dbReference>
<evidence type="ECO:0000256" key="6">
    <source>
        <dbReference type="ARBA" id="ARBA00022679"/>
    </source>
</evidence>
<dbReference type="InterPro" id="IPR003594">
    <property type="entry name" value="HATPase_dom"/>
</dbReference>
<keyword evidence="6 17" id="KW-0808">Transferase</keyword>
<dbReference type="InterPro" id="IPR033479">
    <property type="entry name" value="dCache_1"/>
</dbReference>
<dbReference type="Pfam" id="PF06580">
    <property type="entry name" value="His_kinase"/>
    <property type="match status" value="1"/>
</dbReference>
<keyword evidence="13 14" id="KW-0472">Membrane</keyword>
<gene>
    <name evidence="17" type="ORF">KB449_05135</name>
</gene>
<dbReference type="PROSITE" id="PS50109">
    <property type="entry name" value="HIS_KIN"/>
    <property type="match status" value="1"/>
</dbReference>
<dbReference type="Proteomes" id="UP001161691">
    <property type="component" value="Unassembled WGS sequence"/>
</dbReference>
<feature type="domain" description="HAMP" evidence="16">
    <location>
        <begin position="324"/>
        <end position="376"/>
    </location>
</feature>
<dbReference type="GO" id="GO:0004673">
    <property type="term" value="F:protein histidine kinase activity"/>
    <property type="evidence" value="ECO:0007669"/>
    <property type="project" value="UniProtKB-EC"/>
</dbReference>
<evidence type="ECO:0000256" key="10">
    <source>
        <dbReference type="ARBA" id="ARBA00022840"/>
    </source>
</evidence>
<evidence type="ECO:0000313" key="17">
    <source>
        <dbReference type="EMBL" id="MDI4644333.1"/>
    </source>
</evidence>
<dbReference type="Gene3D" id="3.30.565.10">
    <property type="entry name" value="Histidine kinase-like ATPase, C-terminal domain"/>
    <property type="match status" value="1"/>
</dbReference>
<dbReference type="SMART" id="SM00304">
    <property type="entry name" value="HAMP"/>
    <property type="match status" value="1"/>
</dbReference>
<evidence type="ECO:0000259" key="16">
    <source>
        <dbReference type="PROSITE" id="PS50885"/>
    </source>
</evidence>
<keyword evidence="10" id="KW-0067">ATP-binding</keyword>
<evidence type="ECO:0000256" key="8">
    <source>
        <dbReference type="ARBA" id="ARBA00022741"/>
    </source>
</evidence>
<dbReference type="InterPro" id="IPR003660">
    <property type="entry name" value="HAMP_dom"/>
</dbReference>
<dbReference type="SUPFAM" id="SSF55874">
    <property type="entry name" value="ATPase domain of HSP90 chaperone/DNA topoisomerase II/histidine kinase"/>
    <property type="match status" value="1"/>
</dbReference>
<feature type="domain" description="Histidine kinase" evidence="15">
    <location>
        <begin position="486"/>
        <end position="592"/>
    </location>
</feature>
<proteinExistence type="predicted"/>
<organism evidence="17 18">
    <name type="scientific">Cohnella hashimotonis</name>
    <dbReference type="NCBI Taxonomy" id="2826895"/>
    <lineage>
        <taxon>Bacteria</taxon>
        <taxon>Bacillati</taxon>
        <taxon>Bacillota</taxon>
        <taxon>Bacilli</taxon>
        <taxon>Bacillales</taxon>
        <taxon>Paenibacillaceae</taxon>
        <taxon>Cohnella</taxon>
    </lineage>
</organism>
<feature type="transmembrane region" description="Helical" evidence="14">
    <location>
        <begin position="12"/>
        <end position="34"/>
    </location>
</feature>
<keyword evidence="4" id="KW-1003">Cell membrane</keyword>
<dbReference type="Gene3D" id="3.30.450.20">
    <property type="entry name" value="PAS domain"/>
    <property type="match status" value="2"/>
</dbReference>
<evidence type="ECO:0000256" key="1">
    <source>
        <dbReference type="ARBA" id="ARBA00000085"/>
    </source>
</evidence>
<dbReference type="InterPro" id="IPR005467">
    <property type="entry name" value="His_kinase_dom"/>
</dbReference>
<keyword evidence="9 17" id="KW-0418">Kinase</keyword>
<evidence type="ECO:0000256" key="13">
    <source>
        <dbReference type="ARBA" id="ARBA00023136"/>
    </source>
</evidence>
<protein>
    <recommendedName>
        <fullName evidence="3">histidine kinase</fullName>
        <ecNumber evidence="3">2.7.13.3</ecNumber>
    </recommendedName>
</protein>
<keyword evidence="8" id="KW-0547">Nucleotide-binding</keyword>
<dbReference type="SUPFAM" id="SSF158472">
    <property type="entry name" value="HAMP domain-like"/>
    <property type="match status" value="1"/>
</dbReference>
<dbReference type="Pfam" id="PF00672">
    <property type="entry name" value="HAMP"/>
    <property type="match status" value="1"/>
</dbReference>
<evidence type="ECO:0000256" key="14">
    <source>
        <dbReference type="SAM" id="Phobius"/>
    </source>
</evidence>
<keyword evidence="7 14" id="KW-0812">Transmembrane</keyword>
<comment type="caution">
    <text evidence="17">The sequence shown here is derived from an EMBL/GenBank/DDBJ whole genome shotgun (WGS) entry which is preliminary data.</text>
</comment>